<dbReference type="CDD" id="cd01392">
    <property type="entry name" value="HTH_LacI"/>
    <property type="match status" value="1"/>
</dbReference>
<dbReference type="SUPFAM" id="SSF53822">
    <property type="entry name" value="Periplasmic binding protein-like I"/>
    <property type="match status" value="1"/>
</dbReference>
<sequence length="364" mass="38859">MMMRRWSVSARVGPTASARSGRGRGGGQEPSMATMTDIAREAGVSLSTVSYALSGKRPISASTRTRIDQAIAKLRYHPTASARALALKRTSLLGLAVPQRPDVDDHVIMEFVGSILSAAHEADYDVVLVTAEDRERALRIVEEGKVDALIVMDIVEDDERLPDLARLHSPVVLIGNPQDTNGLACVDFDFLAGAMLAVRELHGRGASRIAMLKPPSAAAGGPVPTYARRARLGYTMACAELGLDSEVVELPPDSAAVADFVRDQILSGARFDGLFVHHEPALAMLGRAMSQLGVACPEEVQVAAIAPADVARNGPWEVSSVDLPIPSIGRSTVAMALERLRDREVPAHTRLLSPTFVPRATTLP</sequence>
<proteinExistence type="predicted"/>
<feature type="domain" description="HTH lacI-type" evidence="5">
    <location>
        <begin position="33"/>
        <end position="87"/>
    </location>
</feature>
<dbReference type="InterPro" id="IPR046335">
    <property type="entry name" value="LacI/GalR-like_sensor"/>
</dbReference>
<dbReference type="SUPFAM" id="SSF47413">
    <property type="entry name" value="lambda repressor-like DNA-binding domains"/>
    <property type="match status" value="1"/>
</dbReference>
<dbReference type="KEGG" id="bgg:CFK41_16275"/>
<gene>
    <name evidence="6" type="ORF">CFK41_16275</name>
</gene>
<dbReference type="InterPro" id="IPR028082">
    <property type="entry name" value="Peripla_BP_I"/>
</dbReference>
<dbReference type="Gene3D" id="1.10.260.40">
    <property type="entry name" value="lambda repressor-like DNA-binding domains"/>
    <property type="match status" value="1"/>
</dbReference>
<dbReference type="GO" id="GO:0003700">
    <property type="term" value="F:DNA-binding transcription factor activity"/>
    <property type="evidence" value="ECO:0007669"/>
    <property type="project" value="TreeGrafter"/>
</dbReference>
<dbReference type="Pfam" id="PF13377">
    <property type="entry name" value="Peripla_BP_3"/>
    <property type="match status" value="1"/>
</dbReference>
<dbReference type="InterPro" id="IPR000843">
    <property type="entry name" value="HTH_LacI"/>
</dbReference>
<keyword evidence="1" id="KW-0805">Transcription regulation</keyword>
<dbReference type="EMBL" id="CP023564">
    <property type="protein sequence ID" value="ATG56158.1"/>
    <property type="molecule type" value="Genomic_DNA"/>
</dbReference>
<feature type="region of interest" description="Disordered" evidence="4">
    <location>
        <begin position="1"/>
        <end position="31"/>
    </location>
</feature>
<evidence type="ECO:0000256" key="2">
    <source>
        <dbReference type="ARBA" id="ARBA00023125"/>
    </source>
</evidence>
<protein>
    <submittedName>
        <fullName evidence="6">LacI family transcriptional regulator</fullName>
    </submittedName>
</protein>
<keyword evidence="3" id="KW-0804">Transcription</keyword>
<keyword evidence="7" id="KW-1185">Reference proteome</keyword>
<dbReference type="Proteomes" id="UP000217889">
    <property type="component" value="Chromosome"/>
</dbReference>
<evidence type="ECO:0000256" key="3">
    <source>
        <dbReference type="ARBA" id="ARBA00023163"/>
    </source>
</evidence>
<name>A0A291H0Z9_9MICO</name>
<dbReference type="PROSITE" id="PS50932">
    <property type="entry name" value="HTH_LACI_2"/>
    <property type="match status" value="1"/>
</dbReference>
<evidence type="ECO:0000313" key="6">
    <source>
        <dbReference type="EMBL" id="ATG56158.1"/>
    </source>
</evidence>
<organism evidence="6 7">
    <name type="scientific">Brachybacterium ginsengisoli</name>
    <dbReference type="NCBI Taxonomy" id="1331682"/>
    <lineage>
        <taxon>Bacteria</taxon>
        <taxon>Bacillati</taxon>
        <taxon>Actinomycetota</taxon>
        <taxon>Actinomycetes</taxon>
        <taxon>Micrococcales</taxon>
        <taxon>Dermabacteraceae</taxon>
        <taxon>Brachybacterium</taxon>
    </lineage>
</organism>
<evidence type="ECO:0000313" key="7">
    <source>
        <dbReference type="Proteomes" id="UP000217889"/>
    </source>
</evidence>
<keyword evidence="2" id="KW-0238">DNA-binding</keyword>
<dbReference type="PANTHER" id="PTHR30146">
    <property type="entry name" value="LACI-RELATED TRANSCRIPTIONAL REPRESSOR"/>
    <property type="match status" value="1"/>
</dbReference>
<dbReference type="OrthoDB" id="252678at2"/>
<reference evidence="6 7" key="1">
    <citation type="journal article" date="2014" name="Int. J. Syst. Evol. Microbiol.">
        <title>Brachybacterium ginsengisoli sp. nov., isolated from soil of a ginseng field.</title>
        <authorList>
            <person name="Hoang V.A."/>
            <person name="Kim Y.J."/>
            <person name="Nguyen N.L."/>
            <person name="Yang D.C."/>
        </authorList>
    </citation>
    <scope>NUCLEOTIDE SEQUENCE [LARGE SCALE GENOMIC DNA]</scope>
    <source>
        <strain evidence="6 7">DCY80</strain>
    </source>
</reference>
<dbReference type="AlphaFoldDB" id="A0A291H0Z9"/>
<evidence type="ECO:0000256" key="1">
    <source>
        <dbReference type="ARBA" id="ARBA00023015"/>
    </source>
</evidence>
<accession>A0A291H0Z9</accession>
<evidence type="ECO:0000259" key="5">
    <source>
        <dbReference type="PROSITE" id="PS50932"/>
    </source>
</evidence>
<dbReference type="SMART" id="SM00354">
    <property type="entry name" value="HTH_LACI"/>
    <property type="match status" value="1"/>
</dbReference>
<dbReference type="CDD" id="cd06267">
    <property type="entry name" value="PBP1_LacI_sugar_binding-like"/>
    <property type="match status" value="1"/>
</dbReference>
<dbReference type="PROSITE" id="PS00356">
    <property type="entry name" value="HTH_LACI_1"/>
    <property type="match status" value="1"/>
</dbReference>
<dbReference type="InterPro" id="IPR010982">
    <property type="entry name" value="Lambda_DNA-bd_dom_sf"/>
</dbReference>
<dbReference type="GO" id="GO:0000976">
    <property type="term" value="F:transcription cis-regulatory region binding"/>
    <property type="evidence" value="ECO:0007669"/>
    <property type="project" value="TreeGrafter"/>
</dbReference>
<dbReference type="PANTHER" id="PTHR30146:SF153">
    <property type="entry name" value="LACTOSE OPERON REPRESSOR"/>
    <property type="match status" value="1"/>
</dbReference>
<dbReference type="Pfam" id="PF00356">
    <property type="entry name" value="LacI"/>
    <property type="match status" value="1"/>
</dbReference>
<evidence type="ECO:0000256" key="4">
    <source>
        <dbReference type="SAM" id="MobiDB-lite"/>
    </source>
</evidence>
<dbReference type="Gene3D" id="3.40.50.2300">
    <property type="match status" value="2"/>
</dbReference>